<dbReference type="Proteomes" id="UP001594351">
    <property type="component" value="Unassembled WGS sequence"/>
</dbReference>
<dbReference type="InterPro" id="IPR016047">
    <property type="entry name" value="M23ase_b-sheet_dom"/>
</dbReference>
<reference evidence="2 3" key="1">
    <citation type="submission" date="2024-09" db="EMBL/GenBank/DDBJ databases">
        <title>Laminarin stimulates single cell rates of sulfate reduction while oxygen inhibits transcriptomic activity in coastal marine sediment.</title>
        <authorList>
            <person name="Lindsay M."/>
            <person name="Orcutt B."/>
            <person name="Emerson D."/>
            <person name="Stepanauskas R."/>
            <person name="D'Angelo T."/>
        </authorList>
    </citation>
    <scope>NUCLEOTIDE SEQUENCE [LARGE SCALE GENOMIC DNA]</scope>
    <source>
        <strain evidence="2">SAG AM-311-K15</strain>
    </source>
</reference>
<protein>
    <submittedName>
        <fullName evidence="2">M23 family metallopeptidase</fullName>
        <ecNumber evidence="2">3.4.24.-</ecNumber>
    </submittedName>
</protein>
<dbReference type="InterPro" id="IPR011055">
    <property type="entry name" value="Dup_hybrid_motif"/>
</dbReference>
<comment type="caution">
    <text evidence="2">The sequence shown here is derived from an EMBL/GenBank/DDBJ whole genome shotgun (WGS) entry which is preliminary data.</text>
</comment>
<dbReference type="EC" id="3.4.24.-" evidence="2"/>
<feature type="domain" description="M23ase beta-sheet core" evidence="1">
    <location>
        <begin position="149"/>
        <end position="249"/>
    </location>
</feature>
<dbReference type="PANTHER" id="PTHR21666:SF270">
    <property type="entry name" value="MUREIN HYDROLASE ACTIVATOR ENVC"/>
    <property type="match status" value="1"/>
</dbReference>
<name>A0ABV6YWI5_UNCC1</name>
<keyword evidence="3" id="KW-1185">Reference proteome</keyword>
<sequence length="283" mass="32201">MNRAGYWFIMMIVFHFLSGFVSAAERDCSRDVVCLITEKRGNTIVFQGQNLQTYEVTVTLEFPQLLNITVDAKIPLTATLPGRKKVKLCRISPRIKGKRWRYRYKYHWVRGSIHAEHDDAYVYSLPYAPGTSFRIIQGFFGTFSHHDKHALDWNMPEGTPVLAARGGVVVAVESKFVVGKHDPDYKTRANYVILKHDDGTYADYYHLRKGGVIVRLGQTVKTGQCIGYSGNTGYSNGPHLHLQVYKAENGLKQITYPIRFDTAQGYDIELQEGEKYTAGESYE</sequence>
<dbReference type="CDD" id="cd12797">
    <property type="entry name" value="M23_peptidase"/>
    <property type="match status" value="1"/>
</dbReference>
<organism evidence="2 3">
    <name type="scientific">candidate division CSSED10-310 bacterium</name>
    <dbReference type="NCBI Taxonomy" id="2855610"/>
    <lineage>
        <taxon>Bacteria</taxon>
        <taxon>Bacteria division CSSED10-310</taxon>
    </lineage>
</organism>
<evidence type="ECO:0000313" key="3">
    <source>
        <dbReference type="Proteomes" id="UP001594351"/>
    </source>
</evidence>
<keyword evidence="2" id="KW-0378">Hydrolase</keyword>
<dbReference type="SUPFAM" id="SSF51261">
    <property type="entry name" value="Duplicated hybrid motif"/>
    <property type="match status" value="1"/>
</dbReference>
<dbReference type="EMBL" id="JBHPBY010000105">
    <property type="protein sequence ID" value="MFC1850530.1"/>
    <property type="molecule type" value="Genomic_DNA"/>
</dbReference>
<dbReference type="GO" id="GO:0016787">
    <property type="term" value="F:hydrolase activity"/>
    <property type="evidence" value="ECO:0007669"/>
    <property type="project" value="UniProtKB-KW"/>
</dbReference>
<dbReference type="InterPro" id="IPR050570">
    <property type="entry name" value="Cell_wall_metabolism_enzyme"/>
</dbReference>
<dbReference type="PANTHER" id="PTHR21666">
    <property type="entry name" value="PEPTIDASE-RELATED"/>
    <property type="match status" value="1"/>
</dbReference>
<dbReference type="Gene3D" id="2.70.70.10">
    <property type="entry name" value="Glucose Permease (Domain IIA)"/>
    <property type="match status" value="1"/>
</dbReference>
<evidence type="ECO:0000259" key="1">
    <source>
        <dbReference type="Pfam" id="PF01551"/>
    </source>
</evidence>
<proteinExistence type="predicted"/>
<dbReference type="Pfam" id="PF01551">
    <property type="entry name" value="Peptidase_M23"/>
    <property type="match status" value="1"/>
</dbReference>
<evidence type="ECO:0000313" key="2">
    <source>
        <dbReference type="EMBL" id="MFC1850530.1"/>
    </source>
</evidence>
<accession>A0ABV6YWI5</accession>
<gene>
    <name evidence="2" type="ORF">ACFL27_10095</name>
</gene>